<dbReference type="InterPro" id="IPR010538">
    <property type="entry name" value="DHOR"/>
</dbReference>
<proteinExistence type="predicted"/>
<dbReference type="AlphaFoldDB" id="A0A250KVM9"/>
<sequence length="69" mass="7394">MWGIGLAASIAEHTTFLHDGRARSILEAVLWHGGEAAVARDRVKALGRTLGPTAASAKDCRPTREPPYL</sequence>
<name>A0A250KVM9_9GAMM</name>
<gene>
    <name evidence="1" type="ORF">sS8_3098</name>
</gene>
<dbReference type="KEGG" id="mmai:sS8_3098"/>
<protein>
    <submittedName>
        <fullName evidence="1">Probable thiol oxidoreductase with 2 cytochrome c heme-binding sites</fullName>
    </submittedName>
</protein>
<dbReference type="Proteomes" id="UP000266313">
    <property type="component" value="Chromosome"/>
</dbReference>
<organism evidence="1 2">
    <name type="scientific">Methylocaldum marinum</name>
    <dbReference type="NCBI Taxonomy" id="1432792"/>
    <lineage>
        <taxon>Bacteria</taxon>
        <taxon>Pseudomonadati</taxon>
        <taxon>Pseudomonadota</taxon>
        <taxon>Gammaproteobacteria</taxon>
        <taxon>Methylococcales</taxon>
        <taxon>Methylococcaceae</taxon>
        <taxon>Methylocaldum</taxon>
    </lineage>
</organism>
<evidence type="ECO:0000313" key="1">
    <source>
        <dbReference type="EMBL" id="BBA35041.1"/>
    </source>
</evidence>
<reference evidence="1 2" key="1">
    <citation type="submission" date="2016-12" db="EMBL/GenBank/DDBJ databases">
        <title>Genome sequencing of Methylocaldum marinum.</title>
        <authorList>
            <person name="Takeuchi M."/>
            <person name="Kamagata Y."/>
            <person name="Hiraoka S."/>
            <person name="Oshima K."/>
            <person name="Hattori M."/>
            <person name="Iwasaki W."/>
        </authorList>
    </citation>
    <scope>NUCLEOTIDE SEQUENCE [LARGE SCALE GENOMIC DNA]</scope>
    <source>
        <strain evidence="1 2">S8</strain>
    </source>
</reference>
<dbReference type="RefSeq" id="WP_232020324.1">
    <property type="nucleotide sequence ID" value="NZ_AP017928.1"/>
</dbReference>
<dbReference type="EMBL" id="AP017928">
    <property type="protein sequence ID" value="BBA35041.1"/>
    <property type="molecule type" value="Genomic_DNA"/>
</dbReference>
<keyword evidence="2" id="KW-1185">Reference proteome</keyword>
<dbReference type="Pfam" id="PF06537">
    <property type="entry name" value="DHOR"/>
    <property type="match status" value="1"/>
</dbReference>
<evidence type="ECO:0000313" key="2">
    <source>
        <dbReference type="Proteomes" id="UP000266313"/>
    </source>
</evidence>
<accession>A0A250KVM9</accession>